<keyword evidence="8 17" id="KW-0560">Oxidoreductase</keyword>
<dbReference type="GO" id="GO:0042744">
    <property type="term" value="P:hydrogen peroxide catabolic process"/>
    <property type="evidence" value="ECO:0007669"/>
    <property type="project" value="UniProtKB-KW"/>
</dbReference>
<feature type="binding site" evidence="14">
    <location>
        <position position="99"/>
    </location>
    <ligand>
        <name>Ca(2+)</name>
        <dbReference type="ChEBI" id="CHEBI:29108"/>
        <label>1</label>
    </ligand>
</feature>
<evidence type="ECO:0000256" key="11">
    <source>
        <dbReference type="ARBA" id="ARBA00023324"/>
    </source>
</evidence>
<keyword evidence="10 16" id="KW-1015">Disulfide bond</keyword>
<evidence type="ECO:0000313" key="19">
    <source>
        <dbReference type="EMBL" id="BBN16402.1"/>
    </source>
</evidence>
<sequence length="355" mass="38223">MTMTVSKRPLMIRACVLVVAVLGSGVFGVAADGWRGGRDDENNNDGFNFFPSLGSQVDFYKNACPAARGVIRLTVLSAIIRDRGLPAALLRLQFHDCFVRGCDASILLDSNQTHLAEKDGVGNALSVRGYEVIDAAKRAVERVCPNVVSCADIIALAARDAIVSIGGPSWKVVSGRRDGLISNAVETPSNLPPPFADYSFLVNIFSKKGLTQREMVILSGAHTIGITHCGLIQSRLYNSTGPNGVDPTLDSAYAAQLKLQCPFGAAMNEIPLDPFNKGDRFDSTYYTNVLNNKGIFTSDATLLTSPVGAAIVRAEAAGRREPFFTDFAAAMEKLINIETLQAPQGQIRQFCRFTN</sequence>
<dbReference type="Gene3D" id="1.10.520.10">
    <property type="match status" value="1"/>
</dbReference>
<name>A0A176VF33_MARPO</name>
<dbReference type="Gene3D" id="1.10.420.10">
    <property type="entry name" value="Peroxidase, domain 2"/>
    <property type="match status" value="1"/>
</dbReference>
<dbReference type="EMBL" id="LVLJ01003949">
    <property type="protein sequence ID" value="OAE19053.1"/>
    <property type="molecule type" value="Genomic_DNA"/>
</dbReference>
<evidence type="ECO:0000313" key="20">
    <source>
        <dbReference type="EMBL" id="OAE19053.1"/>
    </source>
</evidence>
<dbReference type="FunFam" id="1.10.520.10:FF:000008">
    <property type="entry name" value="Peroxidase"/>
    <property type="match status" value="1"/>
</dbReference>
<feature type="binding site" evidence="14">
    <location>
        <position position="101"/>
    </location>
    <ligand>
        <name>Ca(2+)</name>
        <dbReference type="ChEBI" id="CHEBI:29108"/>
        <label>1</label>
    </ligand>
</feature>
<evidence type="ECO:0000256" key="12">
    <source>
        <dbReference type="PIRSR" id="PIRSR600823-1"/>
    </source>
</evidence>
<feature type="binding site" evidence="14">
    <location>
        <position position="117"/>
    </location>
    <ligand>
        <name>Ca(2+)</name>
        <dbReference type="ChEBI" id="CHEBI:29108"/>
        <label>1</label>
    </ligand>
</feature>
<dbReference type="PROSITE" id="PS50873">
    <property type="entry name" value="PEROXIDASE_4"/>
    <property type="match status" value="1"/>
</dbReference>
<keyword evidence="21" id="KW-1185">Reference proteome</keyword>
<dbReference type="InterPro" id="IPR000823">
    <property type="entry name" value="Peroxidase_pln"/>
</dbReference>
<dbReference type="EC" id="1.11.1.7" evidence="4 17"/>
<evidence type="ECO:0000256" key="15">
    <source>
        <dbReference type="PIRSR" id="PIRSR600823-4"/>
    </source>
</evidence>
<dbReference type="GO" id="GO:0006979">
    <property type="term" value="P:response to oxidative stress"/>
    <property type="evidence" value="ECO:0007669"/>
    <property type="project" value="UniProtKB-UniRule"/>
</dbReference>
<evidence type="ECO:0000313" key="22">
    <source>
        <dbReference type="Proteomes" id="UP001162541"/>
    </source>
</evidence>
<dbReference type="PRINTS" id="PR00458">
    <property type="entry name" value="PEROXIDASE"/>
</dbReference>
<evidence type="ECO:0000256" key="16">
    <source>
        <dbReference type="PIRSR" id="PIRSR600823-5"/>
    </source>
</evidence>
<feature type="binding site" evidence="14">
    <location>
        <position position="223"/>
    </location>
    <ligand>
        <name>Ca(2+)</name>
        <dbReference type="ChEBI" id="CHEBI:29108"/>
        <label>2</label>
    </ligand>
</feature>
<keyword evidence="5 17" id="KW-0575">Peroxidase</keyword>
<evidence type="ECO:0000256" key="5">
    <source>
        <dbReference type="ARBA" id="ARBA00022559"/>
    </source>
</evidence>
<reference evidence="20 21" key="1">
    <citation type="submission" date="2016-03" db="EMBL/GenBank/DDBJ databases">
        <title>Mechanisms controlling the formation of the plant cell surface in tip-growing cells are functionally conserved among land plants.</title>
        <authorList>
            <person name="Honkanen S."/>
            <person name="Jones V.A."/>
            <person name="Morieri G."/>
            <person name="Champion C."/>
            <person name="Hetherington A.J."/>
            <person name="Kelly S."/>
            <person name="Saint-Marcoux D."/>
            <person name="Proust H."/>
            <person name="Prescott H."/>
            <person name="Dolan L."/>
        </authorList>
    </citation>
    <scope>NUCLEOTIDE SEQUENCE [LARGE SCALE GENOMIC DNA]</scope>
    <source>
        <strain evidence="21">cv. Tak-1 and cv. Tak-2</strain>
        <tissue evidence="20">Whole gametophyte</tissue>
    </source>
</reference>
<keyword evidence="11 17" id="KW-0376">Hydrogen peroxide</keyword>
<keyword evidence="17" id="KW-0732">Signal</keyword>
<evidence type="ECO:0000259" key="18">
    <source>
        <dbReference type="PROSITE" id="PS50873"/>
    </source>
</evidence>
<dbReference type="FunFam" id="1.10.420.10:FF:000001">
    <property type="entry name" value="Peroxidase"/>
    <property type="match status" value="1"/>
</dbReference>
<dbReference type="Proteomes" id="UP000077202">
    <property type="component" value="Unassembled WGS sequence"/>
</dbReference>
<evidence type="ECO:0000256" key="6">
    <source>
        <dbReference type="ARBA" id="ARBA00022617"/>
    </source>
</evidence>
<evidence type="ECO:0000256" key="2">
    <source>
        <dbReference type="ARBA" id="ARBA00002322"/>
    </source>
</evidence>
<dbReference type="GO" id="GO:0020037">
    <property type="term" value="F:heme binding"/>
    <property type="evidence" value="ECO:0007669"/>
    <property type="project" value="UniProtKB-UniRule"/>
</dbReference>
<feature type="binding site" description="axial binding residue" evidence="14">
    <location>
        <position position="222"/>
    </location>
    <ligand>
        <name>heme b</name>
        <dbReference type="ChEBI" id="CHEBI:60344"/>
    </ligand>
    <ligandPart>
        <name>Fe</name>
        <dbReference type="ChEBI" id="CHEBI:18248"/>
    </ligandPart>
</feature>
<reference evidence="19" key="2">
    <citation type="journal article" date="2019" name="Curr. Biol.">
        <title>Chromatin organization in early land plants reveals an ancestral association between H3K27me3, transposons, and constitutive heterochromatin.</title>
        <authorList>
            <person name="Montgomery S.A."/>
            <person name="Tanizawa Y."/>
            <person name="Galik B."/>
            <person name="Wang N."/>
            <person name="Ito T."/>
            <person name="Mochizuki T."/>
            <person name="Akimcheva S."/>
            <person name="Bowman J."/>
            <person name="Cognat V."/>
            <person name="Drouard L."/>
            <person name="Ekker H."/>
            <person name="Houng S."/>
            <person name="Kohchi T."/>
            <person name="Lin S."/>
            <person name="Liu L.D."/>
            <person name="Nakamura Y."/>
            <person name="Valeeva L.R."/>
            <person name="Shakirov E.V."/>
            <person name="Shippen D.E."/>
            <person name="Wei W."/>
            <person name="Yagura M."/>
            <person name="Yamaoka S."/>
            <person name="Yamato K.T."/>
            <person name="Liu C."/>
            <person name="Berger F."/>
        </authorList>
    </citation>
    <scope>NUCLEOTIDE SEQUENCE [LARGE SCALE GENOMIC DNA]</scope>
    <source>
        <strain evidence="19">Tak-1</strain>
    </source>
</reference>
<evidence type="ECO:0000256" key="1">
    <source>
        <dbReference type="ARBA" id="ARBA00000189"/>
    </source>
</evidence>
<dbReference type="PANTHER" id="PTHR31235">
    <property type="entry name" value="PEROXIDASE 25-RELATED"/>
    <property type="match status" value="1"/>
</dbReference>
<comment type="similarity">
    <text evidence="17">Belongs to the peroxidase family. Classical plant (class III) peroxidase subfamily.</text>
</comment>
<proteinExistence type="inferred from homology"/>
<dbReference type="InterPro" id="IPR019793">
    <property type="entry name" value="Peroxidases_heam-ligand_BS"/>
</dbReference>
<evidence type="ECO:0000256" key="9">
    <source>
        <dbReference type="ARBA" id="ARBA00023004"/>
    </source>
</evidence>
<dbReference type="Pfam" id="PF00141">
    <property type="entry name" value="peroxidase"/>
    <property type="match status" value="1"/>
</dbReference>
<feature type="binding site" evidence="14">
    <location>
        <position position="105"/>
    </location>
    <ligand>
        <name>Ca(2+)</name>
        <dbReference type="ChEBI" id="CHEBI:29108"/>
        <label>1</label>
    </ligand>
</feature>
<feature type="binding site" evidence="13">
    <location>
        <position position="192"/>
    </location>
    <ligand>
        <name>substrate</name>
    </ligand>
</feature>
<accession>A0A176VF33</accession>
<organism evidence="20 21">
    <name type="scientific">Marchantia polymorpha subsp. ruderalis</name>
    <dbReference type="NCBI Taxonomy" id="1480154"/>
    <lineage>
        <taxon>Eukaryota</taxon>
        <taxon>Viridiplantae</taxon>
        <taxon>Streptophyta</taxon>
        <taxon>Embryophyta</taxon>
        <taxon>Marchantiophyta</taxon>
        <taxon>Marchantiopsida</taxon>
        <taxon>Marchantiidae</taxon>
        <taxon>Marchantiales</taxon>
        <taxon>Marchantiaceae</taxon>
        <taxon>Marchantia</taxon>
    </lineage>
</organism>
<feature type="binding site" evidence="14">
    <location>
        <position position="282"/>
    </location>
    <ligand>
        <name>Ca(2+)</name>
        <dbReference type="ChEBI" id="CHEBI:29108"/>
        <label>2</label>
    </ligand>
</feature>
<comment type="cofactor">
    <cofactor evidence="14 17">
        <name>heme b</name>
        <dbReference type="ChEBI" id="CHEBI:60344"/>
    </cofactor>
    <text evidence="14 17">Binds 1 heme b (iron(II)-protoporphyrin IX) group per subunit.</text>
</comment>
<dbReference type="SUPFAM" id="SSF48113">
    <property type="entry name" value="Heme-dependent peroxidases"/>
    <property type="match status" value="1"/>
</dbReference>
<evidence type="ECO:0000256" key="17">
    <source>
        <dbReference type="RuleBase" id="RU362060"/>
    </source>
</evidence>
<feature type="signal peptide" evidence="17">
    <location>
        <begin position="1"/>
        <end position="31"/>
    </location>
</feature>
<keyword evidence="6 17" id="KW-0349">Heme</keyword>
<evidence type="ECO:0000256" key="13">
    <source>
        <dbReference type="PIRSR" id="PIRSR600823-2"/>
    </source>
</evidence>
<evidence type="ECO:0000256" key="4">
    <source>
        <dbReference type="ARBA" id="ARBA00012313"/>
    </source>
</evidence>
<keyword evidence="14 17" id="KW-0106">Calcium</keyword>
<dbReference type="Proteomes" id="UP001162541">
    <property type="component" value="Chromosome 7"/>
</dbReference>
<dbReference type="InterPro" id="IPR033905">
    <property type="entry name" value="Secretory_peroxidase"/>
</dbReference>
<feature type="site" description="Transition state stabilizer" evidence="15">
    <location>
        <position position="91"/>
    </location>
</feature>
<dbReference type="CDD" id="cd00693">
    <property type="entry name" value="secretory_peroxidase"/>
    <property type="match status" value="1"/>
</dbReference>
<dbReference type="PROSITE" id="PS00435">
    <property type="entry name" value="PEROXIDASE_1"/>
    <property type="match status" value="1"/>
</dbReference>
<feature type="binding site" evidence="14">
    <location>
        <position position="273"/>
    </location>
    <ligand>
        <name>Ca(2+)</name>
        <dbReference type="ChEBI" id="CHEBI:29108"/>
        <label>2</label>
    </ligand>
</feature>
<feature type="disulfide bond" evidence="16">
    <location>
        <begin position="229"/>
        <end position="261"/>
    </location>
</feature>
<feature type="disulfide bond" evidence="16">
    <location>
        <begin position="64"/>
        <end position="144"/>
    </location>
</feature>
<gene>
    <name evidence="20" type="ORF">AXG93_2839s1490</name>
    <name evidence="19" type="ORF">Mp_7g05950</name>
</gene>
<evidence type="ECO:0000313" key="21">
    <source>
        <dbReference type="Proteomes" id="UP000077202"/>
    </source>
</evidence>
<reference evidence="22" key="3">
    <citation type="journal article" date="2020" name="Curr. Biol.">
        <title>Chromatin organization in early land plants reveals an ancestral association between H3K27me3, transposons, and constitutive heterochromatin.</title>
        <authorList>
            <person name="Montgomery S.A."/>
            <person name="Tanizawa Y."/>
            <person name="Galik B."/>
            <person name="Wang N."/>
            <person name="Ito T."/>
            <person name="Mochizuki T."/>
            <person name="Akimcheva S."/>
            <person name="Bowman J.L."/>
            <person name="Cognat V."/>
            <person name="Marechal-Drouard L."/>
            <person name="Ekker H."/>
            <person name="Hong S.F."/>
            <person name="Kohchi T."/>
            <person name="Lin S.S."/>
            <person name="Liu L.D."/>
            <person name="Nakamura Y."/>
            <person name="Valeeva L.R."/>
            <person name="Shakirov E.V."/>
            <person name="Shippen D.E."/>
            <person name="Wei W.L."/>
            <person name="Yagura M."/>
            <person name="Yamaoka S."/>
            <person name="Yamato K.T."/>
            <person name="Liu C."/>
            <person name="Berger F."/>
        </authorList>
    </citation>
    <scope>NUCLEOTIDE SEQUENCE [LARGE SCALE GENOMIC DNA]</scope>
    <source>
        <strain evidence="22">Tak-1</strain>
    </source>
</reference>
<evidence type="ECO:0000256" key="8">
    <source>
        <dbReference type="ARBA" id="ARBA00023002"/>
    </source>
</evidence>
<evidence type="ECO:0000256" key="7">
    <source>
        <dbReference type="ARBA" id="ARBA00022723"/>
    </source>
</evidence>
<keyword evidence="7 14" id="KW-0479">Metal-binding</keyword>
<dbReference type="InterPro" id="IPR010255">
    <property type="entry name" value="Haem_peroxidase_sf"/>
</dbReference>
<feature type="disulfide bond" evidence="16">
    <location>
        <begin position="97"/>
        <end position="102"/>
    </location>
</feature>
<comment type="subcellular location">
    <subcellularLocation>
        <location evidence="17">Secreted</location>
    </subcellularLocation>
</comment>
<comment type="function">
    <text evidence="2">Removal of H(2)O(2), oxidation of toxic reductants, biosynthesis and degradation of lignin, suberization, auxin catabolism, response to environmental stresses such as wounding, pathogen attack and oxidative stress. These functions might be dependent on each isozyme/isoform in each plant tissue.</text>
</comment>
<feature type="active site" description="Proton acceptor" evidence="12">
    <location>
        <position position="95"/>
    </location>
</feature>
<dbReference type="InterPro" id="IPR002016">
    <property type="entry name" value="Haem_peroxidase"/>
</dbReference>
<feature type="binding site" evidence="14">
    <location>
        <position position="103"/>
    </location>
    <ligand>
        <name>Ca(2+)</name>
        <dbReference type="ChEBI" id="CHEBI:29108"/>
        <label>1</label>
    </ligand>
</feature>
<feature type="disulfide bond" evidence="16">
    <location>
        <begin position="150"/>
        <end position="351"/>
    </location>
</feature>
<dbReference type="GO" id="GO:0005576">
    <property type="term" value="C:extracellular region"/>
    <property type="evidence" value="ECO:0007669"/>
    <property type="project" value="UniProtKB-SubCell"/>
</dbReference>
<feature type="domain" description="Plant heme peroxidase family profile" evidence="18">
    <location>
        <begin position="54"/>
        <end position="355"/>
    </location>
</feature>
<dbReference type="EMBL" id="AP019872">
    <property type="protein sequence ID" value="BBN16402.1"/>
    <property type="molecule type" value="Genomic_DNA"/>
</dbReference>
<evidence type="ECO:0000256" key="3">
    <source>
        <dbReference type="ARBA" id="ARBA00006873"/>
    </source>
</evidence>
<dbReference type="GO" id="GO:0046872">
    <property type="term" value="F:metal ion binding"/>
    <property type="evidence" value="ECO:0007669"/>
    <property type="project" value="UniProtKB-UniRule"/>
</dbReference>
<keyword evidence="17" id="KW-0964">Secreted</keyword>
<comment type="cofactor">
    <cofactor evidence="14 17">
        <name>Ca(2+)</name>
        <dbReference type="ChEBI" id="CHEBI:29108"/>
    </cofactor>
    <text evidence="14 17">Binds 2 calcium ions per subunit.</text>
</comment>
<protein>
    <recommendedName>
        <fullName evidence="4 17">Peroxidase</fullName>
        <ecNumber evidence="4 17">1.11.1.7</ecNumber>
    </recommendedName>
</protein>
<comment type="catalytic activity">
    <reaction evidence="1 17">
        <text>2 a phenolic donor + H2O2 = 2 a phenolic radical donor + 2 H2O</text>
        <dbReference type="Rhea" id="RHEA:56136"/>
        <dbReference type="ChEBI" id="CHEBI:15377"/>
        <dbReference type="ChEBI" id="CHEBI:16240"/>
        <dbReference type="ChEBI" id="CHEBI:139520"/>
        <dbReference type="ChEBI" id="CHEBI:139521"/>
        <dbReference type="EC" id="1.11.1.7"/>
    </reaction>
</comment>
<dbReference type="AlphaFoldDB" id="A0A176VF33"/>
<dbReference type="PRINTS" id="PR00461">
    <property type="entry name" value="PLPEROXIDASE"/>
</dbReference>
<dbReference type="GO" id="GO:0140825">
    <property type="term" value="F:lactoperoxidase activity"/>
    <property type="evidence" value="ECO:0007669"/>
    <property type="project" value="UniProtKB-EC"/>
</dbReference>
<feature type="chain" id="PRO_5042304623" description="Peroxidase" evidence="17">
    <location>
        <begin position="32"/>
        <end position="355"/>
    </location>
</feature>
<comment type="similarity">
    <text evidence="3">Belongs to the peroxidase family. Ascorbate peroxidase subfamily.</text>
</comment>
<evidence type="ECO:0000256" key="10">
    <source>
        <dbReference type="ARBA" id="ARBA00023157"/>
    </source>
</evidence>
<feature type="binding site" evidence="14">
    <location>
        <position position="96"/>
    </location>
    <ligand>
        <name>Ca(2+)</name>
        <dbReference type="ChEBI" id="CHEBI:29108"/>
        <label>1</label>
    </ligand>
</feature>
<evidence type="ECO:0000256" key="14">
    <source>
        <dbReference type="PIRSR" id="PIRSR600823-3"/>
    </source>
</evidence>
<keyword evidence="9 14" id="KW-0408">Iron</keyword>